<dbReference type="GO" id="GO:0045454">
    <property type="term" value="P:cell redox homeostasis"/>
    <property type="evidence" value="ECO:0007669"/>
    <property type="project" value="TreeGrafter"/>
</dbReference>
<protein>
    <recommendedName>
        <fullName evidence="6">Thioredoxin</fullName>
    </recommendedName>
</protein>
<comment type="similarity">
    <text evidence="1 6">Belongs to the thioredoxin family.</text>
</comment>
<accession>A0A2A8CVC4</accession>
<keyword evidence="4 8" id="KW-1015">Disulfide bond</keyword>
<feature type="domain" description="Thioredoxin" evidence="9">
    <location>
        <begin position="1"/>
        <end position="109"/>
    </location>
</feature>
<dbReference type="EMBL" id="PDEQ01000007">
    <property type="protein sequence ID" value="PEN12642.1"/>
    <property type="molecule type" value="Genomic_DNA"/>
</dbReference>
<keyword evidence="11" id="KW-1185">Reference proteome</keyword>
<dbReference type="InterPro" id="IPR005746">
    <property type="entry name" value="Thioredoxin"/>
</dbReference>
<dbReference type="Proteomes" id="UP000220102">
    <property type="component" value="Unassembled WGS sequence"/>
</dbReference>
<evidence type="ECO:0000256" key="2">
    <source>
        <dbReference type="ARBA" id="ARBA00022448"/>
    </source>
</evidence>
<gene>
    <name evidence="10" type="ORF">CRI94_14095</name>
</gene>
<comment type="caution">
    <text evidence="10">The sequence shown here is derived from an EMBL/GenBank/DDBJ whole genome shotgun (WGS) entry which is preliminary data.</text>
</comment>
<evidence type="ECO:0000256" key="6">
    <source>
        <dbReference type="PIRNR" id="PIRNR000077"/>
    </source>
</evidence>
<proteinExistence type="inferred from homology"/>
<dbReference type="GO" id="GO:0015035">
    <property type="term" value="F:protein-disulfide reductase activity"/>
    <property type="evidence" value="ECO:0007669"/>
    <property type="project" value="InterPro"/>
</dbReference>
<evidence type="ECO:0000256" key="5">
    <source>
        <dbReference type="ARBA" id="ARBA00023284"/>
    </source>
</evidence>
<sequence length="114" mass="12599">MSQSLHPLIDTFFEANVLKADGPVFVDFWEPRCRACQATRSDLDRLERELGEKARVISLNVNSYPDLAHTFGVSAVPTLLVFREGSVTARLQGARKVAALVDRVTEAVSRKQAA</sequence>
<feature type="site" description="Contributes to redox potential value" evidence="7">
    <location>
        <position position="35"/>
    </location>
</feature>
<dbReference type="RefSeq" id="WP_098077076.1">
    <property type="nucleotide sequence ID" value="NZ_PDEQ01000007.1"/>
</dbReference>
<dbReference type="InterPro" id="IPR013766">
    <property type="entry name" value="Thioredoxin_domain"/>
</dbReference>
<evidence type="ECO:0000256" key="3">
    <source>
        <dbReference type="ARBA" id="ARBA00022982"/>
    </source>
</evidence>
<evidence type="ECO:0000256" key="8">
    <source>
        <dbReference type="PIRSR" id="PIRSR000077-4"/>
    </source>
</evidence>
<feature type="disulfide bond" description="Redox-active" evidence="8">
    <location>
        <begin position="33"/>
        <end position="36"/>
    </location>
</feature>
<feature type="active site" description="Nucleophile" evidence="7">
    <location>
        <position position="36"/>
    </location>
</feature>
<dbReference type="PROSITE" id="PS51352">
    <property type="entry name" value="THIOREDOXIN_2"/>
    <property type="match status" value="1"/>
</dbReference>
<dbReference type="CDD" id="cd02947">
    <property type="entry name" value="TRX_family"/>
    <property type="match status" value="1"/>
</dbReference>
<evidence type="ECO:0000256" key="7">
    <source>
        <dbReference type="PIRSR" id="PIRSR000077-1"/>
    </source>
</evidence>
<keyword evidence="2" id="KW-0813">Transport</keyword>
<reference evidence="10 11" key="1">
    <citation type="submission" date="2017-10" db="EMBL/GenBank/DDBJ databases">
        <title>Draft genome of Longibacter Salinarum.</title>
        <authorList>
            <person name="Goh K.M."/>
            <person name="Shamsir M.S."/>
            <person name="Lim S.W."/>
        </authorList>
    </citation>
    <scope>NUCLEOTIDE SEQUENCE [LARGE SCALE GENOMIC DNA]</scope>
    <source>
        <strain evidence="10 11">KCTC 52045</strain>
    </source>
</reference>
<name>A0A2A8CVC4_9BACT</name>
<evidence type="ECO:0000256" key="4">
    <source>
        <dbReference type="ARBA" id="ARBA00023157"/>
    </source>
</evidence>
<dbReference type="OrthoDB" id="1495530at2"/>
<feature type="site" description="Deprotonates C-terminal active site Cys" evidence="7">
    <location>
        <position position="27"/>
    </location>
</feature>
<dbReference type="PANTHER" id="PTHR45663">
    <property type="entry name" value="GEO12009P1"/>
    <property type="match status" value="1"/>
</dbReference>
<evidence type="ECO:0000256" key="1">
    <source>
        <dbReference type="ARBA" id="ARBA00008987"/>
    </source>
</evidence>
<feature type="site" description="Contributes to redox potential value" evidence="7">
    <location>
        <position position="34"/>
    </location>
</feature>
<evidence type="ECO:0000259" key="9">
    <source>
        <dbReference type="PROSITE" id="PS51352"/>
    </source>
</evidence>
<dbReference type="PANTHER" id="PTHR45663:SF11">
    <property type="entry name" value="GEO12009P1"/>
    <property type="match status" value="1"/>
</dbReference>
<dbReference type="Pfam" id="PF00085">
    <property type="entry name" value="Thioredoxin"/>
    <property type="match status" value="1"/>
</dbReference>
<evidence type="ECO:0000313" key="11">
    <source>
        <dbReference type="Proteomes" id="UP000220102"/>
    </source>
</evidence>
<dbReference type="PIRSF" id="PIRSF000077">
    <property type="entry name" value="Thioredoxin"/>
    <property type="match status" value="1"/>
</dbReference>
<dbReference type="Gene3D" id="3.40.30.10">
    <property type="entry name" value="Glutaredoxin"/>
    <property type="match status" value="1"/>
</dbReference>
<dbReference type="SUPFAM" id="SSF52833">
    <property type="entry name" value="Thioredoxin-like"/>
    <property type="match status" value="1"/>
</dbReference>
<keyword evidence="5 8" id="KW-0676">Redox-active center</keyword>
<dbReference type="GO" id="GO:0005829">
    <property type="term" value="C:cytosol"/>
    <property type="evidence" value="ECO:0007669"/>
    <property type="project" value="TreeGrafter"/>
</dbReference>
<dbReference type="InterPro" id="IPR036249">
    <property type="entry name" value="Thioredoxin-like_sf"/>
</dbReference>
<organism evidence="10 11">
    <name type="scientific">Longibacter salinarum</name>
    <dbReference type="NCBI Taxonomy" id="1850348"/>
    <lineage>
        <taxon>Bacteria</taxon>
        <taxon>Pseudomonadati</taxon>
        <taxon>Rhodothermota</taxon>
        <taxon>Rhodothermia</taxon>
        <taxon>Rhodothermales</taxon>
        <taxon>Salisaetaceae</taxon>
        <taxon>Longibacter</taxon>
    </lineage>
</organism>
<dbReference type="AlphaFoldDB" id="A0A2A8CVC4"/>
<feature type="active site" description="Nucleophile" evidence="7">
    <location>
        <position position="33"/>
    </location>
</feature>
<evidence type="ECO:0000313" key="10">
    <source>
        <dbReference type="EMBL" id="PEN12642.1"/>
    </source>
</evidence>
<keyword evidence="3" id="KW-0249">Electron transport</keyword>